<evidence type="ECO:0000256" key="4">
    <source>
        <dbReference type="SAM" id="Coils"/>
    </source>
</evidence>
<dbReference type="GO" id="GO:0042274">
    <property type="term" value="P:ribosomal small subunit biogenesis"/>
    <property type="evidence" value="ECO:0007669"/>
    <property type="project" value="TreeGrafter"/>
</dbReference>
<name>A0AAU9U178_EUPED</name>
<dbReference type="GO" id="GO:0003723">
    <property type="term" value="F:RNA binding"/>
    <property type="evidence" value="ECO:0007669"/>
    <property type="project" value="TreeGrafter"/>
</dbReference>
<protein>
    <recommendedName>
        <fullName evidence="5">MI domain-containing protein</fullName>
    </recommendedName>
</protein>
<dbReference type="InterPro" id="IPR011011">
    <property type="entry name" value="Znf_FYVE_PHD"/>
</dbReference>
<organism evidence="6 7">
    <name type="scientific">Euphydryas editha</name>
    <name type="common">Edith's checkerspot</name>
    <dbReference type="NCBI Taxonomy" id="104508"/>
    <lineage>
        <taxon>Eukaryota</taxon>
        <taxon>Metazoa</taxon>
        <taxon>Ecdysozoa</taxon>
        <taxon>Arthropoda</taxon>
        <taxon>Hexapoda</taxon>
        <taxon>Insecta</taxon>
        <taxon>Pterygota</taxon>
        <taxon>Neoptera</taxon>
        <taxon>Endopterygota</taxon>
        <taxon>Lepidoptera</taxon>
        <taxon>Glossata</taxon>
        <taxon>Ditrysia</taxon>
        <taxon>Papilionoidea</taxon>
        <taxon>Nymphalidae</taxon>
        <taxon>Nymphalinae</taxon>
        <taxon>Euphydryas</taxon>
    </lineage>
</organism>
<dbReference type="PROSITE" id="PS51366">
    <property type="entry name" value="MI"/>
    <property type="match status" value="1"/>
</dbReference>
<dbReference type="InterPro" id="IPR003891">
    <property type="entry name" value="Initiation_fac_eIF4g_MI"/>
</dbReference>
<proteinExistence type="inferred from homology"/>
<keyword evidence="7" id="KW-1185">Reference proteome</keyword>
<sequence>MLSASSSNVCAGCKTTLPKKQFLTCASCKARYDIECGNVPLRQFQQMEMHQKNNWKCPECLNKQPKQGNIHTPIRSVTTLDDCNKSPIDTDEYEEMKTKLEEKSNTVDLLKRENDALKSTVKDLTSRLNIVEVHMRESNIEINGIPENRNENLMNVVVHLSKIIENPLTEEDIQHIYQASLIYDILERLLQRLSEKSIDCALTALRCVGGVLRREEPAALRTFIHDAQGRLARLHETAESGSRVKFLLEVLLAVKNNNLNKIPNYDPTYVEQLKKACRSVVRRGNYVTPLNIRLEDLLKAHERGKWWVVGSAWEGNRIQEDKPTVKAPSMDQKLLELARQQRMNTDVRRSIFCVLMSAEDYMDAFEKLQQLGLSGRQQREVAHVLLAAALRERCYNPYYAVLGQKLCDYDRKYRLSIQYSVWDKIKDLESLSKQAMTNLGQFLIHLIMEKGLPLSVLKIIQFSDLNKKSVRFMRQILLAIIMNADVQASLEVFHRISKPPKLHMFRESLRLFIQHFLIKNAGKKTSILTDDEMATLKQRAVEVDKILTMYESKLRF</sequence>
<dbReference type="AlphaFoldDB" id="A0AAU9U178"/>
<accession>A0AAU9U178</accession>
<evidence type="ECO:0000259" key="5">
    <source>
        <dbReference type="PROSITE" id="PS51366"/>
    </source>
</evidence>
<comment type="similarity">
    <text evidence="2">Belongs to the CWC22 family.</text>
</comment>
<evidence type="ECO:0000256" key="2">
    <source>
        <dbReference type="ARBA" id="ARBA00006856"/>
    </source>
</evidence>
<keyword evidence="3" id="KW-0539">Nucleus</keyword>
<dbReference type="SMART" id="SM00544">
    <property type="entry name" value="MA3"/>
    <property type="match status" value="1"/>
</dbReference>
<dbReference type="EMBL" id="CAKOGL010000012">
    <property type="protein sequence ID" value="CAH2093241.1"/>
    <property type="molecule type" value="Genomic_DNA"/>
</dbReference>
<gene>
    <name evidence="6" type="ORF">EEDITHA_LOCUS8926</name>
</gene>
<evidence type="ECO:0000256" key="1">
    <source>
        <dbReference type="ARBA" id="ARBA00004123"/>
    </source>
</evidence>
<reference evidence="6" key="1">
    <citation type="submission" date="2022-03" db="EMBL/GenBank/DDBJ databases">
        <authorList>
            <person name="Tunstrom K."/>
        </authorList>
    </citation>
    <scope>NUCLEOTIDE SEQUENCE</scope>
</reference>
<dbReference type="Pfam" id="PF02847">
    <property type="entry name" value="MA3"/>
    <property type="match status" value="1"/>
</dbReference>
<dbReference type="InterPro" id="IPR016024">
    <property type="entry name" value="ARM-type_fold"/>
</dbReference>
<keyword evidence="4" id="KW-0175">Coiled coil</keyword>
<dbReference type="InterPro" id="IPR013083">
    <property type="entry name" value="Znf_RING/FYVE/PHD"/>
</dbReference>
<evidence type="ECO:0000313" key="6">
    <source>
        <dbReference type="EMBL" id="CAH2093241.1"/>
    </source>
</evidence>
<dbReference type="Gene3D" id="3.30.40.10">
    <property type="entry name" value="Zinc/RING finger domain, C3HC4 (zinc finger)"/>
    <property type="match status" value="1"/>
</dbReference>
<evidence type="ECO:0000256" key="3">
    <source>
        <dbReference type="ARBA" id="ARBA00023242"/>
    </source>
</evidence>
<dbReference type="PANTHER" id="PTHR18034:SF4">
    <property type="entry name" value="NUCLEOLAR MIF4G DOMAIN-CONTAINING PROTEIN 1"/>
    <property type="match status" value="1"/>
</dbReference>
<dbReference type="GO" id="GO:0005730">
    <property type="term" value="C:nucleolus"/>
    <property type="evidence" value="ECO:0007669"/>
    <property type="project" value="TreeGrafter"/>
</dbReference>
<dbReference type="Proteomes" id="UP001153954">
    <property type="component" value="Unassembled WGS sequence"/>
</dbReference>
<dbReference type="SUPFAM" id="SSF57903">
    <property type="entry name" value="FYVE/PHD zinc finger"/>
    <property type="match status" value="1"/>
</dbReference>
<dbReference type="InterPro" id="IPR050781">
    <property type="entry name" value="CWC22_splicing_factor"/>
</dbReference>
<feature type="coiled-coil region" evidence="4">
    <location>
        <begin position="93"/>
        <end position="127"/>
    </location>
</feature>
<feature type="domain" description="MI" evidence="5">
    <location>
        <begin position="346"/>
        <end position="462"/>
    </location>
</feature>
<dbReference type="Gene3D" id="1.25.40.180">
    <property type="match status" value="1"/>
</dbReference>
<dbReference type="SUPFAM" id="SSF48371">
    <property type="entry name" value="ARM repeat"/>
    <property type="match status" value="1"/>
</dbReference>
<evidence type="ECO:0000313" key="7">
    <source>
        <dbReference type="Proteomes" id="UP001153954"/>
    </source>
</evidence>
<comment type="subcellular location">
    <subcellularLocation>
        <location evidence="1">Nucleus</location>
    </subcellularLocation>
</comment>
<comment type="caution">
    <text evidence="6">The sequence shown here is derived from an EMBL/GenBank/DDBJ whole genome shotgun (WGS) entry which is preliminary data.</text>
</comment>
<dbReference type="PANTHER" id="PTHR18034">
    <property type="entry name" value="CELL CYCLE CONTROL PROTEIN CWF22-RELATED"/>
    <property type="match status" value="1"/>
</dbReference>